<name>A0ABU8KJ90_9HYPH</name>
<dbReference type="EMBL" id="JAPYKO010000023">
    <property type="protein sequence ID" value="MEI9405572.1"/>
    <property type="molecule type" value="Genomic_DNA"/>
</dbReference>
<evidence type="ECO:0000313" key="2">
    <source>
        <dbReference type="EMBL" id="MEI9405572.1"/>
    </source>
</evidence>
<feature type="domain" description="DUF6894" evidence="1">
    <location>
        <begin position="69"/>
        <end position="137"/>
    </location>
</feature>
<keyword evidence="3" id="KW-1185">Reference proteome</keyword>
<gene>
    <name evidence="2" type="ORF">O7A05_25895</name>
</gene>
<comment type="caution">
    <text evidence="2">The sequence shown here is derived from an EMBL/GenBank/DDBJ whole genome shotgun (WGS) entry which is preliminary data.</text>
</comment>
<dbReference type="RefSeq" id="WP_337095782.1">
    <property type="nucleotide sequence ID" value="NZ_JAPYKO010000023.1"/>
</dbReference>
<evidence type="ECO:0000259" key="1">
    <source>
        <dbReference type="Pfam" id="PF21834"/>
    </source>
</evidence>
<protein>
    <recommendedName>
        <fullName evidence="1">DUF6894 domain-containing protein</fullName>
    </recommendedName>
</protein>
<reference evidence="2 3" key="1">
    <citation type="submission" date="2022-12" db="EMBL/GenBank/DDBJ databases">
        <authorList>
            <person name="Muema E."/>
        </authorList>
    </citation>
    <scope>NUCLEOTIDE SEQUENCE [LARGE SCALE GENOMIC DNA]</scope>
    <source>
        <strain evidence="3">1330</strain>
    </source>
</reference>
<evidence type="ECO:0000313" key="3">
    <source>
        <dbReference type="Proteomes" id="UP001366503"/>
    </source>
</evidence>
<organism evidence="2 3">
    <name type="scientific">Mesorhizobium argentiipisi</name>
    <dbReference type="NCBI Taxonomy" id="3015175"/>
    <lineage>
        <taxon>Bacteria</taxon>
        <taxon>Pseudomonadati</taxon>
        <taxon>Pseudomonadota</taxon>
        <taxon>Alphaproteobacteria</taxon>
        <taxon>Hyphomicrobiales</taxon>
        <taxon>Phyllobacteriaceae</taxon>
        <taxon>Mesorhizobium</taxon>
    </lineage>
</organism>
<dbReference type="Proteomes" id="UP001366503">
    <property type="component" value="Unassembled WGS sequence"/>
</dbReference>
<proteinExistence type="predicted"/>
<sequence>MLAEIEIKRFQHPALSVASANAADRGWLQAALAKSRRGADFFSGSALWNHDHARGLTSKFAGIDLPMQRFYFDLYNSEHSQEDPEGQLFASRERAGMEALRILHDVARDEMPGGKHLTITVKVLDEKRDQIFEASLTLESAWT</sequence>
<dbReference type="Pfam" id="PF21834">
    <property type="entry name" value="DUF6894"/>
    <property type="match status" value="1"/>
</dbReference>
<dbReference type="InterPro" id="IPR054189">
    <property type="entry name" value="DUF6894"/>
</dbReference>
<accession>A0ABU8KJ90</accession>